<dbReference type="AlphaFoldDB" id="A0A1I7LC74"/>
<protein>
    <submittedName>
        <fullName evidence="2">Glycosyltransferase sugar-binding region containing DXD motif-containing protein</fullName>
    </submittedName>
</protein>
<dbReference type="Gene3D" id="3.90.550.20">
    <property type="match status" value="1"/>
</dbReference>
<dbReference type="PANTHER" id="PTHR32385">
    <property type="entry name" value="MANNOSYL PHOSPHORYLINOSITOL CERAMIDE SYNTHASE"/>
    <property type="match status" value="1"/>
</dbReference>
<dbReference type="EMBL" id="FPBV01000035">
    <property type="protein sequence ID" value="SFV07311.1"/>
    <property type="molecule type" value="Genomic_DNA"/>
</dbReference>
<reference evidence="3" key="1">
    <citation type="submission" date="2016-10" db="EMBL/GenBank/DDBJ databases">
        <authorList>
            <person name="Varghese N."/>
        </authorList>
    </citation>
    <scope>NUCLEOTIDE SEQUENCE [LARGE SCALE GENOMIC DNA]</scope>
    <source>
        <strain evidence="3">DSM 17980</strain>
    </source>
</reference>
<evidence type="ECO:0000313" key="3">
    <source>
        <dbReference type="Proteomes" id="UP000183508"/>
    </source>
</evidence>
<dbReference type="Proteomes" id="UP000183508">
    <property type="component" value="Unassembled WGS sequence"/>
</dbReference>
<keyword evidence="3" id="KW-1185">Reference proteome</keyword>
<dbReference type="GO" id="GO:0000030">
    <property type="term" value="F:mannosyltransferase activity"/>
    <property type="evidence" value="ECO:0007669"/>
    <property type="project" value="TreeGrafter"/>
</dbReference>
<dbReference type="InterPro" id="IPR007577">
    <property type="entry name" value="GlycoTrfase_DXD_sugar-bd_CS"/>
</dbReference>
<evidence type="ECO:0000313" key="2">
    <source>
        <dbReference type="EMBL" id="SFV07311.1"/>
    </source>
</evidence>
<dbReference type="Pfam" id="PF04488">
    <property type="entry name" value="Gly_transf_sug"/>
    <property type="match status" value="1"/>
</dbReference>
<gene>
    <name evidence="2" type="ORF">SAMN05421543_1359</name>
</gene>
<dbReference type="GO" id="GO:0016020">
    <property type="term" value="C:membrane"/>
    <property type="evidence" value="ECO:0007669"/>
    <property type="project" value="GOC"/>
</dbReference>
<accession>A0A1I7LC74</accession>
<dbReference type="GO" id="GO:0051999">
    <property type="term" value="P:mannosyl-inositol phosphorylceramide biosynthetic process"/>
    <property type="evidence" value="ECO:0007669"/>
    <property type="project" value="TreeGrafter"/>
</dbReference>
<name>A0A1I7LC74_9BACL</name>
<organism evidence="2 3">
    <name type="scientific">Alicyclobacillus macrosporangiidus</name>
    <dbReference type="NCBI Taxonomy" id="392015"/>
    <lineage>
        <taxon>Bacteria</taxon>
        <taxon>Bacillati</taxon>
        <taxon>Bacillota</taxon>
        <taxon>Bacilli</taxon>
        <taxon>Bacillales</taxon>
        <taxon>Alicyclobacillaceae</taxon>
        <taxon>Alicyclobacillus</taxon>
    </lineage>
</organism>
<dbReference type="SUPFAM" id="SSF53448">
    <property type="entry name" value="Nucleotide-diphospho-sugar transferases"/>
    <property type="match status" value="1"/>
</dbReference>
<dbReference type="InterPro" id="IPR051706">
    <property type="entry name" value="Glycosyltransferase_domain"/>
</dbReference>
<keyword evidence="1 2" id="KW-0808">Transferase</keyword>
<dbReference type="PANTHER" id="PTHR32385:SF15">
    <property type="entry name" value="INOSITOL PHOSPHOCERAMIDE MANNOSYLTRANSFERASE 1"/>
    <property type="match status" value="1"/>
</dbReference>
<evidence type="ECO:0000256" key="1">
    <source>
        <dbReference type="ARBA" id="ARBA00022679"/>
    </source>
</evidence>
<sequence>MTAHPYTKQNYELKRYAFVSDYVRLKALNDFGGLYLDTDVEIKKKFDDSFLDYGMFLPFMYDCTLSTAVIGAEPGHEAIKKLLDQYRDLEIKDSPNNGLFTRFFLQEFENFRLNNRFQVLNGTIAVFPKEYFECPTFSRDMGYSVHHFTGSWKVKDDRKFRNIIKWLAKSVIGDVLYSKMQRYRALRISPFYDTYLEHKHGVS</sequence>
<proteinExistence type="predicted"/>
<dbReference type="InterPro" id="IPR029044">
    <property type="entry name" value="Nucleotide-diphossugar_trans"/>
</dbReference>